<dbReference type="RefSeq" id="XP_062633989.1">
    <property type="nucleotide sequence ID" value="XM_062778234.1"/>
</dbReference>
<protein>
    <submittedName>
        <fullName evidence="2">Uncharacterized protein</fullName>
    </submittedName>
</protein>
<dbReference type="EMBL" id="MU853627">
    <property type="protein sequence ID" value="KAK4140618.1"/>
    <property type="molecule type" value="Genomic_DNA"/>
</dbReference>
<keyword evidence="3" id="KW-1185">Reference proteome</keyword>
<dbReference type="AlphaFoldDB" id="A0AAN6ZJY5"/>
<dbReference type="GeneID" id="87814847"/>
<accession>A0AAN6ZJY5</accession>
<reference evidence="2" key="2">
    <citation type="submission" date="2023-05" db="EMBL/GenBank/DDBJ databases">
        <authorList>
            <consortium name="Lawrence Berkeley National Laboratory"/>
            <person name="Steindorff A."/>
            <person name="Hensen N."/>
            <person name="Bonometti L."/>
            <person name="Westerberg I."/>
            <person name="Brannstrom I.O."/>
            <person name="Guillou S."/>
            <person name="Cros-Aarteil S."/>
            <person name="Calhoun S."/>
            <person name="Haridas S."/>
            <person name="Kuo A."/>
            <person name="Mondo S."/>
            <person name="Pangilinan J."/>
            <person name="Riley R."/>
            <person name="Labutti K."/>
            <person name="Andreopoulos B."/>
            <person name="Lipzen A."/>
            <person name="Chen C."/>
            <person name="Yanf M."/>
            <person name="Daum C."/>
            <person name="Ng V."/>
            <person name="Clum A."/>
            <person name="Ohm R."/>
            <person name="Martin F."/>
            <person name="Silar P."/>
            <person name="Natvig D."/>
            <person name="Lalanne C."/>
            <person name="Gautier V."/>
            <person name="Ament-Velasquez S.L."/>
            <person name="Kruys A."/>
            <person name="Hutchinson M.I."/>
            <person name="Powell A.J."/>
            <person name="Barry K."/>
            <person name="Miller A.N."/>
            <person name="Grigoriev I.V."/>
            <person name="Debuchy R."/>
            <person name="Gladieux P."/>
            <person name="Thoren M.H."/>
            <person name="Johannesson H."/>
        </authorList>
    </citation>
    <scope>NUCLEOTIDE SEQUENCE</scope>
    <source>
        <strain evidence="2">CBS 141.50</strain>
    </source>
</reference>
<evidence type="ECO:0000256" key="1">
    <source>
        <dbReference type="SAM" id="MobiDB-lite"/>
    </source>
</evidence>
<name>A0AAN6ZJY5_9PEZI</name>
<reference evidence="2" key="1">
    <citation type="journal article" date="2023" name="Mol. Phylogenet. Evol.">
        <title>Genome-scale phylogeny and comparative genomics of the fungal order Sordariales.</title>
        <authorList>
            <person name="Hensen N."/>
            <person name="Bonometti L."/>
            <person name="Westerberg I."/>
            <person name="Brannstrom I.O."/>
            <person name="Guillou S."/>
            <person name="Cros-Aarteil S."/>
            <person name="Calhoun S."/>
            <person name="Haridas S."/>
            <person name="Kuo A."/>
            <person name="Mondo S."/>
            <person name="Pangilinan J."/>
            <person name="Riley R."/>
            <person name="LaButti K."/>
            <person name="Andreopoulos B."/>
            <person name="Lipzen A."/>
            <person name="Chen C."/>
            <person name="Yan M."/>
            <person name="Daum C."/>
            <person name="Ng V."/>
            <person name="Clum A."/>
            <person name="Steindorff A."/>
            <person name="Ohm R.A."/>
            <person name="Martin F."/>
            <person name="Silar P."/>
            <person name="Natvig D.O."/>
            <person name="Lalanne C."/>
            <person name="Gautier V."/>
            <person name="Ament-Velasquez S.L."/>
            <person name="Kruys A."/>
            <person name="Hutchinson M.I."/>
            <person name="Powell A.J."/>
            <person name="Barry K."/>
            <person name="Miller A.N."/>
            <person name="Grigoriev I.V."/>
            <person name="Debuchy R."/>
            <person name="Gladieux P."/>
            <person name="Hiltunen Thoren M."/>
            <person name="Johannesson H."/>
        </authorList>
    </citation>
    <scope>NUCLEOTIDE SEQUENCE</scope>
    <source>
        <strain evidence="2">CBS 141.50</strain>
    </source>
</reference>
<feature type="region of interest" description="Disordered" evidence="1">
    <location>
        <begin position="1"/>
        <end position="20"/>
    </location>
</feature>
<gene>
    <name evidence="2" type="ORF">C8A04DRAFT_14786</name>
</gene>
<feature type="region of interest" description="Disordered" evidence="1">
    <location>
        <begin position="190"/>
        <end position="211"/>
    </location>
</feature>
<dbReference type="Proteomes" id="UP001302676">
    <property type="component" value="Unassembled WGS sequence"/>
</dbReference>
<sequence length="254" mass="27899">MAHQGNENSAHAESSTSQTVTQALPIEARRPLFPPVMNGYGQWGKQRGFNLCGETEKDRLHHVAMHSGYGRSEPLGSRPGVVLHQGMDTKTPILAAAGYDSQFSARLYSFNQTVVLMPSLLPAAERTSEFDTEQMPATVRGEQVVFSFFIEVDHGKERQRQKFEWRKFEKGKIAAATEGGFELVRVLSPGSSRAGQEPGASSASLSSTSEEEDEELGERWALMVVITAIRLWILRLHGKTKKGVIVAGQKLASS</sequence>
<evidence type="ECO:0000313" key="3">
    <source>
        <dbReference type="Proteomes" id="UP001302676"/>
    </source>
</evidence>
<feature type="compositionally biased region" description="Low complexity" evidence="1">
    <location>
        <begin position="199"/>
        <end position="208"/>
    </location>
</feature>
<evidence type="ECO:0000313" key="2">
    <source>
        <dbReference type="EMBL" id="KAK4140618.1"/>
    </source>
</evidence>
<proteinExistence type="predicted"/>
<organism evidence="2 3">
    <name type="scientific">Dichotomopilus funicola</name>
    <dbReference type="NCBI Taxonomy" id="1934379"/>
    <lineage>
        <taxon>Eukaryota</taxon>
        <taxon>Fungi</taxon>
        <taxon>Dikarya</taxon>
        <taxon>Ascomycota</taxon>
        <taxon>Pezizomycotina</taxon>
        <taxon>Sordariomycetes</taxon>
        <taxon>Sordariomycetidae</taxon>
        <taxon>Sordariales</taxon>
        <taxon>Chaetomiaceae</taxon>
        <taxon>Dichotomopilus</taxon>
    </lineage>
</organism>
<comment type="caution">
    <text evidence="2">The sequence shown here is derived from an EMBL/GenBank/DDBJ whole genome shotgun (WGS) entry which is preliminary data.</text>
</comment>